<dbReference type="CDD" id="cd02020">
    <property type="entry name" value="CMPK"/>
    <property type="match status" value="1"/>
</dbReference>
<comment type="similarity">
    <text evidence="1">Belongs to the cytidylate kinase family. Type 1 subfamily.</text>
</comment>
<comment type="caution">
    <text evidence="11">The sequence shown here is derived from an EMBL/GenBank/DDBJ whole genome shotgun (WGS) entry which is preliminary data.</text>
</comment>
<feature type="domain" description="Cytidylate kinase" evidence="10">
    <location>
        <begin position="8"/>
        <end position="218"/>
    </location>
</feature>
<dbReference type="EMBL" id="CASHTH010000991">
    <property type="protein sequence ID" value="CAI8009767.1"/>
    <property type="molecule type" value="Genomic_DNA"/>
</dbReference>
<dbReference type="PANTHER" id="PTHR21299">
    <property type="entry name" value="CYTIDYLATE KINASE/PANTOATE-BETA-ALANINE LIGASE"/>
    <property type="match status" value="1"/>
</dbReference>
<dbReference type="AlphaFoldDB" id="A0AA35RGN2"/>
<reference evidence="11" key="1">
    <citation type="submission" date="2023-03" db="EMBL/GenBank/DDBJ databases">
        <authorList>
            <person name="Steffen K."/>
            <person name="Cardenas P."/>
        </authorList>
    </citation>
    <scope>NUCLEOTIDE SEQUENCE</scope>
</reference>
<keyword evidence="3" id="KW-0808">Transferase</keyword>
<dbReference type="InterPro" id="IPR011994">
    <property type="entry name" value="Cytidylate_kinase_dom"/>
</dbReference>
<evidence type="ECO:0000256" key="6">
    <source>
        <dbReference type="ARBA" id="ARBA00022840"/>
    </source>
</evidence>
<dbReference type="EC" id="2.7.4.25" evidence="2"/>
<dbReference type="GO" id="GO:0005524">
    <property type="term" value="F:ATP binding"/>
    <property type="evidence" value="ECO:0007669"/>
    <property type="project" value="UniProtKB-KW"/>
</dbReference>
<comment type="catalytic activity">
    <reaction evidence="8">
        <text>CMP + ATP = CDP + ADP</text>
        <dbReference type="Rhea" id="RHEA:11600"/>
        <dbReference type="ChEBI" id="CHEBI:30616"/>
        <dbReference type="ChEBI" id="CHEBI:58069"/>
        <dbReference type="ChEBI" id="CHEBI:60377"/>
        <dbReference type="ChEBI" id="CHEBI:456216"/>
        <dbReference type="EC" id="2.7.4.25"/>
    </reaction>
</comment>
<dbReference type="Proteomes" id="UP001174909">
    <property type="component" value="Unassembled WGS sequence"/>
</dbReference>
<keyword evidence="12" id="KW-1185">Reference proteome</keyword>
<dbReference type="GO" id="GO:0036431">
    <property type="term" value="F:dCMP kinase activity"/>
    <property type="evidence" value="ECO:0007669"/>
    <property type="project" value="InterPro"/>
</dbReference>
<dbReference type="HAMAP" id="MF_00238">
    <property type="entry name" value="Cytidyl_kinase_type1"/>
    <property type="match status" value="1"/>
</dbReference>
<protein>
    <recommendedName>
        <fullName evidence="2">(d)CMP kinase</fullName>
        <ecNumber evidence="2">2.7.4.25</ecNumber>
    </recommendedName>
</protein>
<keyword evidence="4" id="KW-0547">Nucleotide-binding</keyword>
<evidence type="ECO:0000256" key="3">
    <source>
        <dbReference type="ARBA" id="ARBA00022679"/>
    </source>
</evidence>
<dbReference type="SUPFAM" id="SSF52540">
    <property type="entry name" value="P-loop containing nucleoside triphosphate hydrolases"/>
    <property type="match status" value="1"/>
</dbReference>
<proteinExistence type="inferred from homology"/>
<dbReference type="Pfam" id="PF02224">
    <property type="entry name" value="Cytidylate_kin"/>
    <property type="match status" value="1"/>
</dbReference>
<evidence type="ECO:0000313" key="11">
    <source>
        <dbReference type="EMBL" id="CAI8009767.1"/>
    </source>
</evidence>
<evidence type="ECO:0000256" key="9">
    <source>
        <dbReference type="SAM" id="MobiDB-lite"/>
    </source>
</evidence>
<evidence type="ECO:0000313" key="12">
    <source>
        <dbReference type="Proteomes" id="UP001174909"/>
    </source>
</evidence>
<dbReference type="GO" id="GO:0015949">
    <property type="term" value="P:nucleobase-containing small molecule interconversion"/>
    <property type="evidence" value="ECO:0007669"/>
    <property type="project" value="TreeGrafter"/>
</dbReference>
<keyword evidence="5 11" id="KW-0418">Kinase</keyword>
<gene>
    <name evidence="11" type="ORF">GBAR_LOCUS6528</name>
</gene>
<sequence>MMKERLTIAMDGPAGSGKSTIAQRLAEKLDYLYLNSGSMYRAMTLLSIREGGDSTNVPMLTKLAKSCRIDFLDNGKTTLLNGEDVSDSLRTPEIDRAIVDIAKTPEVRHEMVKQQRRIGEKGGIIVEGRDVTTVVFPDADLKFYINASVEERAKRRFAEQKTRGIETTLEQVEKEIRDRDQMDESREHSPLRTAEDAIVIDTTSMTINQAVDFVLNRVEVG</sequence>
<name>A0AA35RGN2_GEOBA</name>
<evidence type="ECO:0000256" key="8">
    <source>
        <dbReference type="ARBA" id="ARBA00048478"/>
    </source>
</evidence>
<dbReference type="InterPro" id="IPR003136">
    <property type="entry name" value="Cytidylate_kin"/>
</dbReference>
<evidence type="ECO:0000256" key="7">
    <source>
        <dbReference type="ARBA" id="ARBA00047615"/>
    </source>
</evidence>
<dbReference type="Gene3D" id="3.40.50.300">
    <property type="entry name" value="P-loop containing nucleotide triphosphate hydrolases"/>
    <property type="match status" value="1"/>
</dbReference>
<organism evidence="11 12">
    <name type="scientific">Geodia barretti</name>
    <name type="common">Barrett's horny sponge</name>
    <dbReference type="NCBI Taxonomy" id="519541"/>
    <lineage>
        <taxon>Eukaryota</taxon>
        <taxon>Metazoa</taxon>
        <taxon>Porifera</taxon>
        <taxon>Demospongiae</taxon>
        <taxon>Heteroscleromorpha</taxon>
        <taxon>Tetractinellida</taxon>
        <taxon>Astrophorina</taxon>
        <taxon>Geodiidae</taxon>
        <taxon>Geodia</taxon>
    </lineage>
</organism>
<dbReference type="InterPro" id="IPR027417">
    <property type="entry name" value="P-loop_NTPase"/>
</dbReference>
<evidence type="ECO:0000256" key="2">
    <source>
        <dbReference type="ARBA" id="ARBA00012906"/>
    </source>
</evidence>
<evidence type="ECO:0000256" key="5">
    <source>
        <dbReference type="ARBA" id="ARBA00022777"/>
    </source>
</evidence>
<keyword evidence="6" id="KW-0067">ATP-binding</keyword>
<dbReference type="GO" id="GO:0005829">
    <property type="term" value="C:cytosol"/>
    <property type="evidence" value="ECO:0007669"/>
    <property type="project" value="TreeGrafter"/>
</dbReference>
<feature type="region of interest" description="Disordered" evidence="9">
    <location>
        <begin position="173"/>
        <end position="195"/>
    </location>
</feature>
<dbReference type="PANTHER" id="PTHR21299:SF2">
    <property type="entry name" value="CYTIDYLATE KINASE"/>
    <property type="match status" value="1"/>
</dbReference>
<evidence type="ECO:0000256" key="1">
    <source>
        <dbReference type="ARBA" id="ARBA00009427"/>
    </source>
</evidence>
<comment type="catalytic activity">
    <reaction evidence="7">
        <text>dCMP + ATP = dCDP + ADP</text>
        <dbReference type="Rhea" id="RHEA:25094"/>
        <dbReference type="ChEBI" id="CHEBI:30616"/>
        <dbReference type="ChEBI" id="CHEBI:57566"/>
        <dbReference type="ChEBI" id="CHEBI:58593"/>
        <dbReference type="ChEBI" id="CHEBI:456216"/>
        <dbReference type="EC" id="2.7.4.25"/>
    </reaction>
</comment>
<evidence type="ECO:0000256" key="4">
    <source>
        <dbReference type="ARBA" id="ARBA00022741"/>
    </source>
</evidence>
<dbReference type="NCBIfam" id="TIGR00017">
    <property type="entry name" value="cmk"/>
    <property type="match status" value="1"/>
</dbReference>
<evidence type="ECO:0000259" key="10">
    <source>
        <dbReference type="Pfam" id="PF02224"/>
    </source>
</evidence>
<accession>A0AA35RGN2</accession>